<feature type="domain" description="C2H2-type" evidence="7">
    <location>
        <begin position="185"/>
        <end position="213"/>
    </location>
</feature>
<dbReference type="InterPro" id="IPR050688">
    <property type="entry name" value="Zinc_finger/UBP_domain"/>
</dbReference>
<reference evidence="8" key="1">
    <citation type="submission" date="2022-03" db="EMBL/GenBank/DDBJ databases">
        <authorList>
            <person name="Martin C."/>
        </authorList>
    </citation>
    <scope>NUCLEOTIDE SEQUENCE</scope>
</reference>
<sequence>MERHGMVENRASSAVKPNEKISKITPLGKVLKYKCAVCEYSSPDRYHNVLNHITRTHLKFPLYRCAPCKKTFATHRAARFHNEQRHTKKTACERCAYPKALSEKVKKGSTVIIGNKAWIETKMKNHLEKVEKKRIQMEAKSDVESEHEDAEVVSSYKCGLCDLTRDEKGIVKRHVYEVHMRMHRNTCKHCTSSFRERQALVEHHKENHSKKKLTDIIEERPELYTEVKDTTMTIYPPKSFAIPEETSKGEAEESDTSCDDEPTEQDQSLHNFQCGICDFNRDVRNLVVRHVYYVHMKLFKYTCTICRKMFRELRQSLDYYSSEHNVKNAIASYTDLPTLDTKVKGNTLFFYEPGQGSNGSKTKTTKAKSHDGEKKQTKPTIIKQEIVSDEKENHVKSYECGICKDYKTVRRGHIERHFFMVHLNI</sequence>
<dbReference type="GO" id="GO:0005634">
    <property type="term" value="C:nucleus"/>
    <property type="evidence" value="ECO:0007669"/>
    <property type="project" value="TreeGrafter"/>
</dbReference>
<keyword evidence="2" id="KW-0677">Repeat</keyword>
<dbReference type="PANTHER" id="PTHR24403:SF67">
    <property type="entry name" value="FI01116P-RELATED"/>
    <property type="match status" value="1"/>
</dbReference>
<protein>
    <recommendedName>
        <fullName evidence="7">C2H2-type domain-containing protein</fullName>
    </recommendedName>
</protein>
<keyword evidence="1" id="KW-0479">Metal-binding</keyword>
<evidence type="ECO:0000259" key="7">
    <source>
        <dbReference type="PROSITE" id="PS50157"/>
    </source>
</evidence>
<feature type="region of interest" description="Disordered" evidence="6">
    <location>
        <begin position="354"/>
        <end position="379"/>
    </location>
</feature>
<keyword evidence="9" id="KW-1185">Reference proteome</keyword>
<evidence type="ECO:0000256" key="1">
    <source>
        <dbReference type="ARBA" id="ARBA00022723"/>
    </source>
</evidence>
<dbReference type="PROSITE" id="PS00028">
    <property type="entry name" value="ZINC_FINGER_C2H2_1"/>
    <property type="match status" value="2"/>
</dbReference>
<organism evidence="8 9">
    <name type="scientific">Owenia fusiformis</name>
    <name type="common">Polychaete worm</name>
    <dbReference type="NCBI Taxonomy" id="6347"/>
    <lineage>
        <taxon>Eukaryota</taxon>
        <taxon>Metazoa</taxon>
        <taxon>Spiralia</taxon>
        <taxon>Lophotrochozoa</taxon>
        <taxon>Annelida</taxon>
        <taxon>Polychaeta</taxon>
        <taxon>Sedentaria</taxon>
        <taxon>Canalipalpata</taxon>
        <taxon>Sabellida</taxon>
        <taxon>Oweniida</taxon>
        <taxon>Oweniidae</taxon>
        <taxon>Owenia</taxon>
    </lineage>
</organism>
<accession>A0A8S4Q9Z8</accession>
<feature type="non-terminal residue" evidence="8">
    <location>
        <position position="425"/>
    </location>
</feature>
<dbReference type="AlphaFoldDB" id="A0A8S4Q9Z8"/>
<feature type="domain" description="C2H2-type" evidence="7">
    <location>
        <begin position="63"/>
        <end position="91"/>
    </location>
</feature>
<dbReference type="Proteomes" id="UP000749559">
    <property type="component" value="Unassembled WGS sequence"/>
</dbReference>
<feature type="compositionally biased region" description="Acidic residues" evidence="6">
    <location>
        <begin position="252"/>
        <end position="264"/>
    </location>
</feature>
<evidence type="ECO:0000256" key="3">
    <source>
        <dbReference type="ARBA" id="ARBA00022771"/>
    </source>
</evidence>
<evidence type="ECO:0000256" key="6">
    <source>
        <dbReference type="SAM" id="MobiDB-lite"/>
    </source>
</evidence>
<dbReference type="GO" id="GO:0045944">
    <property type="term" value="P:positive regulation of transcription by RNA polymerase II"/>
    <property type="evidence" value="ECO:0007669"/>
    <property type="project" value="TreeGrafter"/>
</dbReference>
<dbReference type="EMBL" id="CAIIXF020000012">
    <property type="protein sequence ID" value="CAH1802545.1"/>
    <property type="molecule type" value="Genomic_DNA"/>
</dbReference>
<evidence type="ECO:0000256" key="4">
    <source>
        <dbReference type="ARBA" id="ARBA00022833"/>
    </source>
</evidence>
<dbReference type="SMART" id="SM00355">
    <property type="entry name" value="ZnF_C2H2"/>
    <property type="match status" value="7"/>
</dbReference>
<proteinExistence type="predicted"/>
<keyword evidence="4" id="KW-0862">Zinc</keyword>
<dbReference type="GO" id="GO:0008270">
    <property type="term" value="F:zinc ion binding"/>
    <property type="evidence" value="ECO:0007669"/>
    <property type="project" value="UniProtKB-KW"/>
</dbReference>
<dbReference type="PANTHER" id="PTHR24403">
    <property type="entry name" value="ZINC FINGER PROTEIN"/>
    <property type="match status" value="1"/>
</dbReference>
<comment type="caution">
    <text evidence="8">The sequence shown here is derived from an EMBL/GenBank/DDBJ whole genome shotgun (WGS) entry which is preliminary data.</text>
</comment>
<keyword evidence="3 5" id="KW-0863">Zinc-finger</keyword>
<dbReference type="InterPro" id="IPR013087">
    <property type="entry name" value="Znf_C2H2_type"/>
</dbReference>
<evidence type="ECO:0000256" key="2">
    <source>
        <dbReference type="ARBA" id="ARBA00022737"/>
    </source>
</evidence>
<dbReference type="Gene3D" id="3.30.160.60">
    <property type="entry name" value="Classic Zinc Finger"/>
    <property type="match status" value="2"/>
</dbReference>
<gene>
    <name evidence="8" type="ORF">OFUS_LOCUS26213</name>
</gene>
<evidence type="ECO:0000313" key="8">
    <source>
        <dbReference type="EMBL" id="CAH1802545.1"/>
    </source>
</evidence>
<feature type="region of interest" description="Disordered" evidence="6">
    <location>
        <begin position="238"/>
        <end position="264"/>
    </location>
</feature>
<dbReference type="PROSITE" id="PS50157">
    <property type="entry name" value="ZINC_FINGER_C2H2_2"/>
    <property type="match status" value="2"/>
</dbReference>
<evidence type="ECO:0000256" key="5">
    <source>
        <dbReference type="PROSITE-ProRule" id="PRU00042"/>
    </source>
</evidence>
<evidence type="ECO:0000313" key="9">
    <source>
        <dbReference type="Proteomes" id="UP000749559"/>
    </source>
</evidence>
<name>A0A8S4Q9Z8_OWEFU</name>